<dbReference type="Proteomes" id="UP000075606">
    <property type="component" value="Unassembled WGS sequence"/>
</dbReference>
<protein>
    <recommendedName>
        <fullName evidence="4">Pentapeptide repeat-containing protein</fullName>
    </recommendedName>
</protein>
<dbReference type="InterPro" id="IPR001646">
    <property type="entry name" value="5peptide_repeat"/>
</dbReference>
<dbReference type="AlphaFoldDB" id="A0A150XFY2"/>
<evidence type="ECO:0000313" key="3">
    <source>
        <dbReference type="Proteomes" id="UP000075606"/>
    </source>
</evidence>
<proteinExistence type="predicted"/>
<reference evidence="2 3" key="1">
    <citation type="submission" date="2016-01" db="EMBL/GenBank/DDBJ databases">
        <title>Genome sequencing of Roseivirga spongicola UST030701-084.</title>
        <authorList>
            <person name="Selvaratnam C."/>
            <person name="Thevarajoo S."/>
            <person name="Goh K.M."/>
            <person name="Ee R."/>
            <person name="Chan K.-G."/>
            <person name="Chong C.S."/>
        </authorList>
    </citation>
    <scope>NUCLEOTIDE SEQUENCE [LARGE SCALE GENOMIC DNA]</scope>
    <source>
        <strain evidence="2 3">UST030701-084</strain>
    </source>
</reference>
<dbReference type="STRING" id="333140.AWW68_02330"/>
<dbReference type="Pfam" id="PF13576">
    <property type="entry name" value="Pentapeptide_3"/>
    <property type="match status" value="1"/>
</dbReference>
<evidence type="ECO:0000256" key="1">
    <source>
        <dbReference type="SAM" id="SignalP"/>
    </source>
</evidence>
<feature type="signal peptide" evidence="1">
    <location>
        <begin position="1"/>
        <end position="25"/>
    </location>
</feature>
<name>A0A150XFY2_9BACT</name>
<accession>A0A150XFY2</accession>
<organism evidence="2 3">
    <name type="scientific">Roseivirga spongicola</name>
    <dbReference type="NCBI Taxonomy" id="333140"/>
    <lineage>
        <taxon>Bacteria</taxon>
        <taxon>Pseudomonadati</taxon>
        <taxon>Bacteroidota</taxon>
        <taxon>Cytophagia</taxon>
        <taxon>Cytophagales</taxon>
        <taxon>Roseivirgaceae</taxon>
        <taxon>Roseivirga</taxon>
    </lineage>
</organism>
<gene>
    <name evidence="2" type="ORF">AWW68_02330</name>
</gene>
<dbReference type="EMBL" id="LRPC01000001">
    <property type="protein sequence ID" value="KYG77631.1"/>
    <property type="molecule type" value="Genomic_DNA"/>
</dbReference>
<evidence type="ECO:0000313" key="2">
    <source>
        <dbReference type="EMBL" id="KYG77631.1"/>
    </source>
</evidence>
<keyword evidence="1" id="KW-0732">Signal</keyword>
<evidence type="ECO:0008006" key="4">
    <source>
        <dbReference type="Google" id="ProtNLM"/>
    </source>
</evidence>
<dbReference type="OrthoDB" id="1123130at2"/>
<comment type="caution">
    <text evidence="2">The sequence shown here is derived from an EMBL/GenBank/DDBJ whole genome shotgun (WGS) entry which is preliminary data.</text>
</comment>
<feature type="chain" id="PRO_5007574610" description="Pentapeptide repeat-containing protein" evidence="1">
    <location>
        <begin position="26"/>
        <end position="240"/>
    </location>
</feature>
<dbReference type="Gene3D" id="2.160.20.80">
    <property type="entry name" value="E3 ubiquitin-protein ligase SopA"/>
    <property type="match status" value="1"/>
</dbReference>
<dbReference type="RefSeq" id="WP_068216179.1">
    <property type="nucleotide sequence ID" value="NZ_LRPC01000001.1"/>
</dbReference>
<keyword evidence="3" id="KW-1185">Reference proteome</keyword>
<sequence length="240" mass="27998">MQIQKLLKTTTLALLLCLFAGQLHAQTVVKASEIMEALKRGEEVSYTNATIQGVLDFTFMEEKLPDLPTKRRWWRDGGDNTVNEGIESKVSFVNCTFEDHVIAYYHDKRTEYTFTADFEKDVKFEKCQFKRDAMFKYSNFEGDAVFAGSTFDEETTFKYAEFDYAADFSSTRFDEDAIFKYTKFRDGASFNAAKFERSLDMKYTKVRGDFDVKDMDVRWDIITKYAEVNGRSFSRYLLDN</sequence>